<accession>A0A4Y2FPL5</accession>
<proteinExistence type="predicted"/>
<evidence type="ECO:0000313" key="2">
    <source>
        <dbReference type="Proteomes" id="UP000499080"/>
    </source>
</evidence>
<comment type="caution">
    <text evidence="1">The sequence shown here is derived from an EMBL/GenBank/DDBJ whole genome shotgun (WGS) entry which is preliminary data.</text>
</comment>
<dbReference type="AlphaFoldDB" id="A0A4Y2FPL5"/>
<dbReference type="Proteomes" id="UP000499080">
    <property type="component" value="Unassembled WGS sequence"/>
</dbReference>
<sequence length="98" mass="11247">MIVEAFVSSVNQSIETVIEEIRIQIAGSLKDGFLNKTATCQVLLQRSEEMKITWCEIRAVGRVFQSIPFHWKSCFKSRNRGRMRLGVVAQQQGTFRVQ</sequence>
<name>A0A4Y2FPL5_ARAVE</name>
<dbReference type="EMBL" id="BGPR01096543">
    <property type="protein sequence ID" value="GBM42428.1"/>
    <property type="molecule type" value="Genomic_DNA"/>
</dbReference>
<evidence type="ECO:0000313" key="1">
    <source>
        <dbReference type="EMBL" id="GBM42428.1"/>
    </source>
</evidence>
<gene>
    <name evidence="1" type="ORF">AVEN_240184_1</name>
</gene>
<reference evidence="1 2" key="1">
    <citation type="journal article" date="2019" name="Sci. Rep.">
        <title>Orb-weaving spider Araneus ventricosus genome elucidates the spidroin gene catalogue.</title>
        <authorList>
            <person name="Kono N."/>
            <person name="Nakamura H."/>
            <person name="Ohtoshi R."/>
            <person name="Moran D.A.P."/>
            <person name="Shinohara A."/>
            <person name="Yoshida Y."/>
            <person name="Fujiwara M."/>
            <person name="Mori M."/>
            <person name="Tomita M."/>
            <person name="Arakawa K."/>
        </authorList>
    </citation>
    <scope>NUCLEOTIDE SEQUENCE [LARGE SCALE GENOMIC DNA]</scope>
</reference>
<organism evidence="1 2">
    <name type="scientific">Araneus ventricosus</name>
    <name type="common">Orbweaver spider</name>
    <name type="synonym">Epeira ventricosa</name>
    <dbReference type="NCBI Taxonomy" id="182803"/>
    <lineage>
        <taxon>Eukaryota</taxon>
        <taxon>Metazoa</taxon>
        <taxon>Ecdysozoa</taxon>
        <taxon>Arthropoda</taxon>
        <taxon>Chelicerata</taxon>
        <taxon>Arachnida</taxon>
        <taxon>Araneae</taxon>
        <taxon>Araneomorphae</taxon>
        <taxon>Entelegynae</taxon>
        <taxon>Araneoidea</taxon>
        <taxon>Araneidae</taxon>
        <taxon>Araneus</taxon>
    </lineage>
</organism>
<protein>
    <submittedName>
        <fullName evidence="1">Uncharacterized protein</fullName>
    </submittedName>
</protein>
<keyword evidence="2" id="KW-1185">Reference proteome</keyword>